<evidence type="ECO:0000313" key="3">
    <source>
        <dbReference type="Proteomes" id="UP001189429"/>
    </source>
</evidence>
<evidence type="ECO:0008006" key="4">
    <source>
        <dbReference type="Google" id="ProtNLM"/>
    </source>
</evidence>
<feature type="compositionally biased region" description="Low complexity" evidence="1">
    <location>
        <begin position="393"/>
        <end position="403"/>
    </location>
</feature>
<sequence length="628" mass="65408">VAYAALAGPEEGAAAAVSAVEAFKEDWADVVRSHAVRGMERRLDSLAYERQKSGLPSAVGEPRAVREEAALLALLCEVLGDCRVRLEEHTRELVGTLRALRLDAAAAALAAALAAPAPRSRRRRRGGRGGGGGRGGRDGSDGRGGGCGGGGAAEPAAEGAEPAAEPAEPGPCGGDCDEAATSEAAEPRPSSADCEAAVCALVSKAIPRVAAQMRSASRELPGALPAYMPEECSSSGECGEWVNTVLATAPHLSVEGLREALTIFDRGIENLQQAKALDKMIASTCAAGGVFMDMPHLAAARTMRAQISQQQQILQYQLWQLRATKPAGTSSASRSQEAGDLVQRMSQLRQKADQPVAQPASQQARRPGPGQQWGDRAPQRKGPAPRGGGGAGSAHAGRPEGAAPRPPMSETTEDSLREMQPEGERRPAYTLSSCLQLLSTEDPSCLMIVRRINKLGFKVGRKLKKHFSAYGSVVRVLVAHSTVAQGGSDKALRQRPSSLGFVHMSTPAATQAILAVGSEQDVEGVTISVQRFERSSCEGQDLEGASVKDRQSSDAGTSAATTGAASSRGMGSSQADSEEKGDTSEKADSSEKADDSSEKADSEGKGDSEEKAYSDEKADSEGKAESEE</sequence>
<feature type="compositionally biased region" description="Gly residues" evidence="1">
    <location>
        <begin position="142"/>
        <end position="152"/>
    </location>
</feature>
<feature type="non-terminal residue" evidence="2">
    <location>
        <position position="1"/>
    </location>
</feature>
<feature type="compositionally biased region" description="Low complexity" evidence="1">
    <location>
        <begin position="153"/>
        <end position="167"/>
    </location>
</feature>
<organism evidence="2 3">
    <name type="scientific">Prorocentrum cordatum</name>
    <dbReference type="NCBI Taxonomy" id="2364126"/>
    <lineage>
        <taxon>Eukaryota</taxon>
        <taxon>Sar</taxon>
        <taxon>Alveolata</taxon>
        <taxon>Dinophyceae</taxon>
        <taxon>Prorocentrales</taxon>
        <taxon>Prorocentraceae</taxon>
        <taxon>Prorocentrum</taxon>
    </lineage>
</organism>
<dbReference type="Gene3D" id="3.30.70.330">
    <property type="match status" value="1"/>
</dbReference>
<feature type="compositionally biased region" description="Basic and acidic residues" evidence="1">
    <location>
        <begin position="577"/>
        <end position="628"/>
    </location>
</feature>
<feature type="region of interest" description="Disordered" evidence="1">
    <location>
        <begin position="116"/>
        <end position="188"/>
    </location>
</feature>
<protein>
    <recommendedName>
        <fullName evidence="4">RRM domain-containing protein</fullName>
    </recommendedName>
</protein>
<dbReference type="InterPro" id="IPR035979">
    <property type="entry name" value="RBD_domain_sf"/>
</dbReference>
<accession>A0ABN9XMW6</accession>
<evidence type="ECO:0000256" key="1">
    <source>
        <dbReference type="SAM" id="MobiDB-lite"/>
    </source>
</evidence>
<reference evidence="2" key="1">
    <citation type="submission" date="2023-10" db="EMBL/GenBank/DDBJ databases">
        <authorList>
            <person name="Chen Y."/>
            <person name="Shah S."/>
            <person name="Dougan E. K."/>
            <person name="Thang M."/>
            <person name="Chan C."/>
        </authorList>
    </citation>
    <scope>NUCLEOTIDE SEQUENCE [LARGE SCALE GENOMIC DNA]</scope>
</reference>
<dbReference type="EMBL" id="CAUYUJ010020871">
    <property type="protein sequence ID" value="CAK0901047.1"/>
    <property type="molecule type" value="Genomic_DNA"/>
</dbReference>
<proteinExistence type="predicted"/>
<keyword evidence="3" id="KW-1185">Reference proteome</keyword>
<feature type="compositionally biased region" description="Polar residues" evidence="1">
    <location>
        <begin position="327"/>
        <end position="336"/>
    </location>
</feature>
<comment type="caution">
    <text evidence="2">The sequence shown here is derived from an EMBL/GenBank/DDBJ whole genome shotgun (WGS) entry which is preliminary data.</text>
</comment>
<name>A0ABN9XMW6_9DINO</name>
<dbReference type="SUPFAM" id="SSF54928">
    <property type="entry name" value="RNA-binding domain, RBD"/>
    <property type="match status" value="1"/>
</dbReference>
<gene>
    <name evidence="2" type="ORF">PCOR1329_LOCUS78145</name>
</gene>
<feature type="compositionally biased region" description="Low complexity" evidence="1">
    <location>
        <begin position="553"/>
        <end position="575"/>
    </location>
</feature>
<dbReference type="InterPro" id="IPR012677">
    <property type="entry name" value="Nucleotide-bd_a/b_plait_sf"/>
</dbReference>
<feature type="region of interest" description="Disordered" evidence="1">
    <location>
        <begin position="327"/>
        <end position="427"/>
    </location>
</feature>
<evidence type="ECO:0000313" key="2">
    <source>
        <dbReference type="EMBL" id="CAK0901047.1"/>
    </source>
</evidence>
<feature type="compositionally biased region" description="Basic and acidic residues" evidence="1">
    <location>
        <begin position="414"/>
        <end position="427"/>
    </location>
</feature>
<feature type="region of interest" description="Disordered" evidence="1">
    <location>
        <begin position="538"/>
        <end position="628"/>
    </location>
</feature>
<dbReference type="Proteomes" id="UP001189429">
    <property type="component" value="Unassembled WGS sequence"/>
</dbReference>